<dbReference type="PRINTS" id="PR01345">
    <property type="entry name" value="CERVTRCPTASE"/>
</dbReference>
<keyword evidence="2" id="KW-0808">Transferase</keyword>
<evidence type="ECO:0000259" key="1">
    <source>
        <dbReference type="PROSITE" id="PS50878"/>
    </source>
</evidence>
<dbReference type="GO" id="GO:0003964">
    <property type="term" value="F:RNA-directed DNA polymerase activity"/>
    <property type="evidence" value="ECO:0007669"/>
    <property type="project" value="UniProtKB-KW"/>
</dbReference>
<feature type="domain" description="Reverse transcriptase" evidence="1">
    <location>
        <begin position="1"/>
        <end position="269"/>
    </location>
</feature>
<protein>
    <submittedName>
        <fullName evidence="2">Putative RNA-directed DNA polymerase from transposon X-element</fullName>
    </submittedName>
</protein>
<comment type="caution">
    <text evidence="2">The sequence shown here is derived from an EMBL/GenBank/DDBJ whole genome shotgun (WGS) entry which is preliminary data.</text>
</comment>
<name>A0A8J4Y161_CHIOP</name>
<dbReference type="AlphaFoldDB" id="A0A8J4Y161"/>
<keyword evidence="2" id="KW-0695">RNA-directed DNA polymerase</keyword>
<evidence type="ECO:0000313" key="3">
    <source>
        <dbReference type="Proteomes" id="UP000770661"/>
    </source>
</evidence>
<dbReference type="Pfam" id="PF00078">
    <property type="entry name" value="RVT_1"/>
    <property type="match status" value="1"/>
</dbReference>
<dbReference type="CDD" id="cd01650">
    <property type="entry name" value="RT_nLTR_like"/>
    <property type="match status" value="1"/>
</dbReference>
<dbReference type="InterPro" id="IPR000477">
    <property type="entry name" value="RT_dom"/>
</dbReference>
<dbReference type="Proteomes" id="UP000770661">
    <property type="component" value="Unassembled WGS sequence"/>
</dbReference>
<dbReference type="PANTHER" id="PTHR33332">
    <property type="entry name" value="REVERSE TRANSCRIPTASE DOMAIN-CONTAINING PROTEIN"/>
    <property type="match status" value="1"/>
</dbReference>
<sequence length="505" mass="56938">MDAGTVPALMKRATVSPIYKGGDKSLAKNYRPVALTSHLIKVFEKCVRDKITTHMERQELHMENQHGFRKGRSCLSKLLAHYNWFLETLAAGNNVDVVFLDFAKAFDKVDHGILLLHKIKALGLRGKLGIWLHDFLTERVQSVVVDGQSSKEDTVMSGVPQGSVLGPLLFLIHMRDIGEEVSESVLSSFADDTSISRPISNVQEVEHLQEDLNKVYSWATTNNMTFNEEKFEMLRCGPDCNIKTTTTLHTEGGGHITPTPHVKCLGVYLSADGSFSHHITETVRKARGMAGWVMRTFASREPEVMLTLWKALVQPLLDYCSQLWSPHKKADIQRLEAVQRSFTKHIRGLHDLNYWDRLKILGIYSQQRRRERYRAIYIWKVLEKQVPDPTSLALQAHLNERTGRKCSRKTLPSKAPGRCKTLLAASLAHEGPKIFNSLHKNVRNITGCSVNTFKYGLDKILRTVPDEPPVPGYTAKCRTSNTIPDQVALLDRDARTGSSGRPPRL</sequence>
<gene>
    <name evidence="2" type="ORF">GWK47_001888</name>
</gene>
<dbReference type="SUPFAM" id="SSF56672">
    <property type="entry name" value="DNA/RNA polymerases"/>
    <property type="match status" value="1"/>
</dbReference>
<dbReference type="OrthoDB" id="426210at2759"/>
<organism evidence="2 3">
    <name type="scientific">Chionoecetes opilio</name>
    <name type="common">Atlantic snow crab</name>
    <name type="synonym">Cancer opilio</name>
    <dbReference type="NCBI Taxonomy" id="41210"/>
    <lineage>
        <taxon>Eukaryota</taxon>
        <taxon>Metazoa</taxon>
        <taxon>Ecdysozoa</taxon>
        <taxon>Arthropoda</taxon>
        <taxon>Crustacea</taxon>
        <taxon>Multicrustacea</taxon>
        <taxon>Malacostraca</taxon>
        <taxon>Eumalacostraca</taxon>
        <taxon>Eucarida</taxon>
        <taxon>Decapoda</taxon>
        <taxon>Pleocyemata</taxon>
        <taxon>Brachyura</taxon>
        <taxon>Eubrachyura</taxon>
        <taxon>Majoidea</taxon>
        <taxon>Majidae</taxon>
        <taxon>Chionoecetes</taxon>
    </lineage>
</organism>
<proteinExistence type="predicted"/>
<dbReference type="EMBL" id="JACEEZ010021572">
    <property type="protein sequence ID" value="KAG0713315.1"/>
    <property type="molecule type" value="Genomic_DNA"/>
</dbReference>
<reference evidence="2" key="1">
    <citation type="submission" date="2020-07" db="EMBL/GenBank/DDBJ databases">
        <title>The High-quality genome of the commercially important snow crab, Chionoecetes opilio.</title>
        <authorList>
            <person name="Jeong J.-H."/>
            <person name="Ryu S."/>
        </authorList>
    </citation>
    <scope>NUCLEOTIDE SEQUENCE</scope>
    <source>
        <strain evidence="2">MADBK_172401_WGS</strain>
        <tissue evidence="2">Digestive gland</tissue>
    </source>
</reference>
<dbReference type="InterPro" id="IPR043502">
    <property type="entry name" value="DNA/RNA_pol_sf"/>
</dbReference>
<evidence type="ECO:0000313" key="2">
    <source>
        <dbReference type="EMBL" id="KAG0713315.1"/>
    </source>
</evidence>
<keyword evidence="3" id="KW-1185">Reference proteome</keyword>
<dbReference type="PROSITE" id="PS50878">
    <property type="entry name" value="RT_POL"/>
    <property type="match status" value="1"/>
</dbReference>
<keyword evidence="2" id="KW-0548">Nucleotidyltransferase</keyword>
<accession>A0A8J4Y161</accession>